<dbReference type="Proteomes" id="UP001458946">
    <property type="component" value="Unassembled WGS sequence"/>
</dbReference>
<keyword evidence="2" id="KW-0378">Hydrolase</keyword>
<feature type="compositionally biased region" description="Basic and acidic residues" evidence="1">
    <location>
        <begin position="184"/>
        <end position="200"/>
    </location>
</feature>
<organism evidence="2 3">
    <name type="scientific">Deinococcus xinjiangensis</name>
    <dbReference type="NCBI Taxonomy" id="457454"/>
    <lineage>
        <taxon>Bacteria</taxon>
        <taxon>Thermotogati</taxon>
        <taxon>Deinococcota</taxon>
        <taxon>Deinococci</taxon>
        <taxon>Deinococcales</taxon>
        <taxon>Deinococcaceae</taxon>
        <taxon>Deinococcus</taxon>
    </lineage>
</organism>
<evidence type="ECO:0000313" key="3">
    <source>
        <dbReference type="Proteomes" id="UP001458946"/>
    </source>
</evidence>
<gene>
    <name evidence="2" type="primary">paiB</name>
    <name evidence="2" type="ORF">Dxin01_02708</name>
</gene>
<evidence type="ECO:0000313" key="2">
    <source>
        <dbReference type="EMBL" id="GAA5502961.1"/>
    </source>
</evidence>
<dbReference type="SUPFAM" id="SSF50475">
    <property type="entry name" value="FMN-binding split barrel"/>
    <property type="match status" value="1"/>
</dbReference>
<dbReference type="GO" id="GO:0006508">
    <property type="term" value="P:proteolysis"/>
    <property type="evidence" value="ECO:0007669"/>
    <property type="project" value="UniProtKB-KW"/>
</dbReference>
<evidence type="ECO:0000256" key="1">
    <source>
        <dbReference type="SAM" id="MobiDB-lite"/>
    </source>
</evidence>
<dbReference type="Gene3D" id="2.30.110.10">
    <property type="entry name" value="Electron Transport, Fmn-binding Protein, Chain A"/>
    <property type="match status" value="1"/>
</dbReference>
<keyword evidence="3" id="KW-1185">Reference proteome</keyword>
<feature type="region of interest" description="Disordered" evidence="1">
    <location>
        <begin position="164"/>
        <end position="200"/>
    </location>
</feature>
<comment type="caution">
    <text evidence="2">The sequence shown here is derived from an EMBL/GenBank/DDBJ whole genome shotgun (WGS) entry which is preliminary data.</text>
</comment>
<accession>A0ABP9VE11</accession>
<dbReference type="PANTHER" id="PTHR35802:SF1">
    <property type="entry name" value="PROTEASE SYNTHASE AND SPORULATION PROTEIN PAI 2"/>
    <property type="match status" value="1"/>
</dbReference>
<dbReference type="RefSeq" id="WP_353542932.1">
    <property type="nucleotide sequence ID" value="NZ_BAABRN010000034.1"/>
</dbReference>
<sequence length="200" mass="22491">MYQPAHFNVEDQSELLAFTEAHGFVTLVTAPDGVPFATHLPMLVAQEGEKIYLRSHVARGNKQWQHFDGREVLVIFQGPHALIDPAWYDSAPNVPTWNYTAVHAYGLPRVVEGAATRQIAYGLVQKYTPNMQAIPEDAERRMLAGVVTFEIEVTRLEGKYKLSQNKTAQDRQNVAHALSQSTDTLERQTGEMMVEREKGV</sequence>
<dbReference type="EMBL" id="BAABRN010000034">
    <property type="protein sequence ID" value="GAA5502961.1"/>
    <property type="molecule type" value="Genomic_DNA"/>
</dbReference>
<keyword evidence="2" id="KW-0645">Protease</keyword>
<dbReference type="PIRSF" id="PIRSF010372">
    <property type="entry name" value="PaiB"/>
    <property type="match status" value="1"/>
</dbReference>
<feature type="compositionally biased region" description="Polar residues" evidence="1">
    <location>
        <begin position="164"/>
        <end position="183"/>
    </location>
</feature>
<dbReference type="InterPro" id="IPR012349">
    <property type="entry name" value="Split_barrel_FMN-bd"/>
</dbReference>
<dbReference type="InterPro" id="IPR007396">
    <property type="entry name" value="TR_PAI2-type"/>
</dbReference>
<protein>
    <submittedName>
        <fullName evidence="2">Protease synthase and sporulation protein PAI 2</fullName>
    </submittedName>
</protein>
<proteinExistence type="predicted"/>
<dbReference type="Pfam" id="PF04299">
    <property type="entry name" value="FMN_bind_2"/>
    <property type="match status" value="1"/>
</dbReference>
<reference evidence="2 3" key="1">
    <citation type="submission" date="2024-02" db="EMBL/GenBank/DDBJ databases">
        <title>Deinococcus xinjiangensis NBRC 107630.</title>
        <authorList>
            <person name="Ichikawa N."/>
            <person name="Katano-Makiyama Y."/>
            <person name="Hidaka K."/>
        </authorList>
    </citation>
    <scope>NUCLEOTIDE SEQUENCE [LARGE SCALE GENOMIC DNA]</scope>
    <source>
        <strain evidence="2 3">NBRC 107630</strain>
    </source>
</reference>
<dbReference type="PANTHER" id="PTHR35802">
    <property type="entry name" value="PROTEASE SYNTHASE AND SPORULATION PROTEIN PAI 2"/>
    <property type="match status" value="1"/>
</dbReference>
<dbReference type="GO" id="GO:0008233">
    <property type="term" value="F:peptidase activity"/>
    <property type="evidence" value="ECO:0007669"/>
    <property type="project" value="UniProtKB-KW"/>
</dbReference>
<name>A0ABP9VE11_9DEIO</name>